<gene>
    <name evidence="1" type="ORF">A2722_00180</name>
</gene>
<dbReference type="Proteomes" id="UP000178377">
    <property type="component" value="Unassembled WGS sequence"/>
</dbReference>
<dbReference type="EMBL" id="MFEO01000021">
    <property type="protein sequence ID" value="OGE89404.1"/>
    <property type="molecule type" value="Genomic_DNA"/>
</dbReference>
<evidence type="ECO:0000313" key="2">
    <source>
        <dbReference type="Proteomes" id="UP000178377"/>
    </source>
</evidence>
<protein>
    <submittedName>
        <fullName evidence="1">Uncharacterized protein</fullName>
    </submittedName>
</protein>
<organism evidence="1 2">
    <name type="scientific">Candidatus Doudnabacteria bacterium RIFCSPHIGHO2_01_FULL_50_11</name>
    <dbReference type="NCBI Taxonomy" id="1817828"/>
    <lineage>
        <taxon>Bacteria</taxon>
        <taxon>Candidatus Doudnaibacteriota</taxon>
    </lineage>
</organism>
<accession>A0A1F5PHY9</accession>
<evidence type="ECO:0000313" key="1">
    <source>
        <dbReference type="EMBL" id="OGE89404.1"/>
    </source>
</evidence>
<comment type="caution">
    <text evidence="1">The sequence shown here is derived from an EMBL/GenBank/DDBJ whole genome shotgun (WGS) entry which is preliminary data.</text>
</comment>
<proteinExistence type="predicted"/>
<sequence>MNKQTLLQAVQASGLQANYQRELTTLIEQAFIVDEKLVTSLQSKLRKIQDQLAENIANKQIQGAASNFSKSMEAIQEDVSQFSAELNKKADDLDLKAARTKLS</sequence>
<name>A0A1F5PHY9_9BACT</name>
<dbReference type="AlphaFoldDB" id="A0A1F5PHY9"/>
<reference evidence="1 2" key="1">
    <citation type="journal article" date="2016" name="Nat. Commun.">
        <title>Thousands of microbial genomes shed light on interconnected biogeochemical processes in an aquifer system.</title>
        <authorList>
            <person name="Anantharaman K."/>
            <person name="Brown C.T."/>
            <person name="Hug L.A."/>
            <person name="Sharon I."/>
            <person name="Castelle C.J."/>
            <person name="Probst A.J."/>
            <person name="Thomas B.C."/>
            <person name="Singh A."/>
            <person name="Wilkins M.J."/>
            <person name="Karaoz U."/>
            <person name="Brodie E.L."/>
            <person name="Williams K.H."/>
            <person name="Hubbard S.S."/>
            <person name="Banfield J.F."/>
        </authorList>
    </citation>
    <scope>NUCLEOTIDE SEQUENCE [LARGE SCALE GENOMIC DNA]</scope>
</reference>